<reference evidence="1 2" key="1">
    <citation type="submission" date="2015-11" db="EMBL/GenBank/DDBJ databases">
        <title>Expanding the genomic diversity of Burkholderia species for the development of highly accurate diagnostics.</title>
        <authorList>
            <person name="Sahl J."/>
            <person name="Keim P."/>
            <person name="Wagner D."/>
        </authorList>
    </citation>
    <scope>NUCLEOTIDE SEQUENCE [LARGE SCALE GENOMIC DNA]</scope>
    <source>
        <strain evidence="1 2">MSMB1301WGS</strain>
    </source>
</reference>
<comment type="caution">
    <text evidence="1">The sequence shown here is derived from an EMBL/GenBank/DDBJ whole genome shotgun (WGS) entry which is preliminary data.</text>
</comment>
<keyword evidence="2" id="KW-1185">Reference proteome</keyword>
<dbReference type="Proteomes" id="UP000062317">
    <property type="component" value="Unassembled WGS sequence"/>
</dbReference>
<name>A0A105VAL7_9BURK</name>
<evidence type="ECO:0000313" key="2">
    <source>
        <dbReference type="Proteomes" id="UP000062317"/>
    </source>
</evidence>
<gene>
    <name evidence="1" type="ORF">WT27_08540</name>
</gene>
<protein>
    <submittedName>
        <fullName evidence="1">Uncharacterized protein</fullName>
    </submittedName>
</protein>
<evidence type="ECO:0000313" key="1">
    <source>
        <dbReference type="EMBL" id="KVV44355.1"/>
    </source>
</evidence>
<dbReference type="AlphaFoldDB" id="A0A105VAL7"/>
<proteinExistence type="predicted"/>
<dbReference type="EMBL" id="LPEQ01000095">
    <property type="protein sequence ID" value="KVV44355.1"/>
    <property type="molecule type" value="Genomic_DNA"/>
</dbReference>
<accession>A0A105VAL7</accession>
<sequence>MRKPVGALLPISITALDERMSDSIAHSPGHCHVRLSRVDISMRHERIACRASPLDMRFDARRLKLTGAMP</sequence>
<dbReference type="RefSeq" id="WP_060107337.1">
    <property type="nucleotide sequence ID" value="NZ_LPEQ01000095.1"/>
</dbReference>
<organism evidence="1 2">
    <name type="scientific">Burkholderia territorii</name>
    <dbReference type="NCBI Taxonomy" id="1503055"/>
    <lineage>
        <taxon>Bacteria</taxon>
        <taxon>Pseudomonadati</taxon>
        <taxon>Pseudomonadota</taxon>
        <taxon>Betaproteobacteria</taxon>
        <taxon>Burkholderiales</taxon>
        <taxon>Burkholderiaceae</taxon>
        <taxon>Burkholderia</taxon>
        <taxon>Burkholderia cepacia complex</taxon>
    </lineage>
</organism>